<sequence length="367" mass="42669">MAARGIKAFKKIMQTTFDPDTVIPDEVKVPELTGDHSLARNNLSQHPIPPGSLIWKYWGRLDVSFFGNAAMGPIAGAWPQMAQATAGSVLFTGDNSLRARAKIYKERTRRSHEYIYSTVYDAPEDAKKYGLKIRNMHKPVKGKLKDGTFNALNAETFYFAHVTFFYYLLIRVVEQLHFDGSMPRAMKEQIFEESKEWYSLLGVDDSAQPGTYDDFERYLENIERNKLVRSQVTELMLEQFMERRVAPRWWPPVMKKYVWPWLAARRQIVVNCYPAHVKDLFGLEWTPEDEDMSRRFMHMYRRLSAVVERFVPLRLLYLPIAARGFEREGIDPRDVTLESAQRTLRESRARWAAQKCSEGKKEVPTPG</sequence>
<dbReference type="PANTHER" id="PTHR36151">
    <property type="entry name" value="BLR2777 PROTEIN"/>
    <property type="match status" value="1"/>
</dbReference>
<evidence type="ECO:0000313" key="3">
    <source>
        <dbReference type="Proteomes" id="UP000011200"/>
    </source>
</evidence>
<dbReference type="AlphaFoldDB" id="A0A2U9PRC5"/>
<dbReference type="PANTHER" id="PTHR36151:SF3">
    <property type="entry name" value="ER-BOUND OXYGENASE MPAB_MPAB'_RUBBER OXYGENASE CATALYTIC DOMAIN-CONTAINING PROTEIN"/>
    <property type="match status" value="1"/>
</dbReference>
<accession>A0A2U9PRC5</accession>
<dbReference type="InterPro" id="IPR018713">
    <property type="entry name" value="MPAB/Lcp_cat_dom"/>
</dbReference>
<dbReference type="EMBL" id="CP027541">
    <property type="protein sequence ID" value="AWT54351.1"/>
    <property type="molecule type" value="Genomic_DNA"/>
</dbReference>
<feature type="domain" description="ER-bound oxygenase mpaB/mpaB'/Rubber oxygenase catalytic" evidence="1">
    <location>
        <begin position="55"/>
        <end position="301"/>
    </location>
</feature>
<evidence type="ECO:0000259" key="1">
    <source>
        <dbReference type="Pfam" id="PF09995"/>
    </source>
</evidence>
<dbReference type="GO" id="GO:0016491">
    <property type="term" value="F:oxidoreductase activity"/>
    <property type="evidence" value="ECO:0007669"/>
    <property type="project" value="InterPro"/>
</dbReference>
<reference evidence="3" key="2">
    <citation type="submission" date="2018-03" db="EMBL/GenBank/DDBJ databases">
        <authorList>
            <person name="Derbyshire K."/>
            <person name="Gray T.A."/>
            <person name="Champion M."/>
        </authorList>
    </citation>
    <scope>NUCLEOTIDE SEQUENCE [LARGE SCALE GENOMIC DNA]</scope>
    <source>
        <strain evidence="3">MKD8</strain>
    </source>
</reference>
<dbReference type="RefSeq" id="WP_003894820.1">
    <property type="nucleotide sequence ID" value="NZ_CP027541.1"/>
</dbReference>
<organism evidence="2 3">
    <name type="scientific">Mycolicibacterium smegmatis (strain MKD8)</name>
    <name type="common">Mycobacterium smegmatis</name>
    <dbReference type="NCBI Taxonomy" id="1214915"/>
    <lineage>
        <taxon>Bacteria</taxon>
        <taxon>Bacillati</taxon>
        <taxon>Actinomycetota</taxon>
        <taxon>Actinomycetes</taxon>
        <taxon>Mycobacteriales</taxon>
        <taxon>Mycobacteriaceae</taxon>
        <taxon>Mycolicibacterium</taxon>
    </lineage>
</organism>
<gene>
    <name evidence="2" type="ORF">D806_033790</name>
</gene>
<dbReference type="Proteomes" id="UP000011200">
    <property type="component" value="Chromosome"/>
</dbReference>
<evidence type="ECO:0000313" key="2">
    <source>
        <dbReference type="EMBL" id="AWT54351.1"/>
    </source>
</evidence>
<dbReference type="Pfam" id="PF09995">
    <property type="entry name" value="MPAB_Lcp_cat"/>
    <property type="match status" value="1"/>
</dbReference>
<proteinExistence type="predicted"/>
<protein>
    <recommendedName>
        <fullName evidence="1">ER-bound oxygenase mpaB/mpaB'/Rubber oxygenase catalytic domain-containing protein</fullName>
    </recommendedName>
</protein>
<reference evidence="2 3" key="1">
    <citation type="journal article" date="2013" name="Genome Announc.">
        <title>Draft genome sequence of MKD8, a conjugal recipient Mycobacterium smegmatis strain.</title>
        <authorList>
            <person name="Gray T.A."/>
            <person name="Palumbo M.J."/>
            <person name="Derbyshire K.M."/>
        </authorList>
    </citation>
    <scope>NUCLEOTIDE SEQUENCE [LARGE SCALE GENOMIC DNA]</scope>
    <source>
        <strain evidence="2 3">MKD8</strain>
    </source>
</reference>
<name>A0A2U9PRC5_MYCSE</name>